<dbReference type="Proteomes" id="UP001074726">
    <property type="component" value="Unassembled WGS sequence"/>
</dbReference>
<dbReference type="EMBL" id="JAPPUX010000001">
    <property type="protein sequence ID" value="MCY4724721.1"/>
    <property type="molecule type" value="Genomic_DNA"/>
</dbReference>
<keyword evidence="2" id="KW-0560">Oxidoreductase</keyword>
<keyword evidence="2" id="KW-0223">Dioxygenase</keyword>
<sequence length="144" mass="14923">MRSTASIVAIVVGIVMAIAGVITWVVVSTTLADQKIVVSDDASCLAGDEVDGPFSAYCQANVIDKHTMKITGGLTYSELDRDDPNRATAMDSAFLQASLFTSVVAFGVAFMAFGVGIVFTLIGFGMRAPVPVRGGHASTVTATT</sequence>
<organism evidence="2 3">
    <name type="scientific">Nocardioides pini</name>
    <dbReference type="NCBI Taxonomy" id="2975053"/>
    <lineage>
        <taxon>Bacteria</taxon>
        <taxon>Bacillati</taxon>
        <taxon>Actinomycetota</taxon>
        <taxon>Actinomycetes</taxon>
        <taxon>Propionibacteriales</taxon>
        <taxon>Nocardioidaceae</taxon>
        <taxon>Nocardioides</taxon>
    </lineage>
</organism>
<dbReference type="RefSeq" id="WP_268109537.1">
    <property type="nucleotide sequence ID" value="NZ_JAPPUX010000001.1"/>
</dbReference>
<evidence type="ECO:0000313" key="3">
    <source>
        <dbReference type="Proteomes" id="UP001074726"/>
    </source>
</evidence>
<keyword evidence="1" id="KW-1133">Transmembrane helix</keyword>
<feature type="transmembrane region" description="Helical" evidence="1">
    <location>
        <begin position="99"/>
        <end position="124"/>
    </location>
</feature>
<keyword evidence="1" id="KW-0812">Transmembrane</keyword>
<evidence type="ECO:0000313" key="2">
    <source>
        <dbReference type="EMBL" id="MCY4724721.1"/>
    </source>
</evidence>
<reference evidence="2" key="1">
    <citation type="submission" date="2022-08" db="EMBL/GenBank/DDBJ databases">
        <title>Genome sequencing of Nocardioides sp. STR2.</title>
        <authorList>
            <person name="So Y."/>
        </authorList>
    </citation>
    <scope>NUCLEOTIDE SEQUENCE</scope>
    <source>
        <strain evidence="2">STR2</strain>
    </source>
</reference>
<keyword evidence="1" id="KW-0472">Membrane</keyword>
<keyword evidence="3" id="KW-1185">Reference proteome</keyword>
<comment type="caution">
    <text evidence="2">The sequence shown here is derived from an EMBL/GenBank/DDBJ whole genome shotgun (WGS) entry which is preliminary data.</text>
</comment>
<protein>
    <submittedName>
        <fullName evidence="2">Aromatic ring-opening dioxygenase LigA</fullName>
    </submittedName>
</protein>
<feature type="transmembrane region" description="Helical" evidence="1">
    <location>
        <begin position="7"/>
        <end position="27"/>
    </location>
</feature>
<dbReference type="GO" id="GO:0051213">
    <property type="term" value="F:dioxygenase activity"/>
    <property type="evidence" value="ECO:0007669"/>
    <property type="project" value="UniProtKB-KW"/>
</dbReference>
<accession>A0ABT4C8G7</accession>
<gene>
    <name evidence="2" type="ORF">NYO98_00405</name>
</gene>
<name>A0ABT4C8G7_9ACTN</name>
<evidence type="ECO:0000256" key="1">
    <source>
        <dbReference type="SAM" id="Phobius"/>
    </source>
</evidence>
<proteinExistence type="predicted"/>